<accession>A0A4R1GYJ6</accession>
<gene>
    <name evidence="1" type="ORF">CLV83_1682</name>
</gene>
<reference evidence="1 2" key="1">
    <citation type="submission" date="2019-03" db="EMBL/GenBank/DDBJ databases">
        <title>Genomic Encyclopedia of Archaeal and Bacterial Type Strains, Phase II (KMG-II): from individual species to whole genera.</title>
        <authorList>
            <person name="Goeker M."/>
        </authorList>
    </citation>
    <scope>NUCLEOTIDE SEQUENCE [LARGE SCALE GENOMIC DNA]</scope>
    <source>
        <strain evidence="1 2">DSM 27697</strain>
    </source>
</reference>
<evidence type="ECO:0000313" key="1">
    <source>
        <dbReference type="EMBL" id="TCK09572.1"/>
    </source>
</evidence>
<dbReference type="AlphaFoldDB" id="A0A4R1GYJ6"/>
<dbReference type="EMBL" id="SMFU01000007">
    <property type="protein sequence ID" value="TCK09572.1"/>
    <property type="molecule type" value="Genomic_DNA"/>
</dbReference>
<dbReference type="RefSeq" id="WP_279387518.1">
    <property type="nucleotide sequence ID" value="NZ_SMFU01000007.1"/>
</dbReference>
<organism evidence="1 2">
    <name type="scientific">Marinobacterium mangrovicola</name>
    <dbReference type="NCBI Taxonomy" id="1476959"/>
    <lineage>
        <taxon>Bacteria</taxon>
        <taxon>Pseudomonadati</taxon>
        <taxon>Pseudomonadota</taxon>
        <taxon>Gammaproteobacteria</taxon>
        <taxon>Oceanospirillales</taxon>
        <taxon>Oceanospirillaceae</taxon>
        <taxon>Marinobacterium</taxon>
    </lineage>
</organism>
<comment type="caution">
    <text evidence="1">The sequence shown here is derived from an EMBL/GenBank/DDBJ whole genome shotgun (WGS) entry which is preliminary data.</text>
</comment>
<evidence type="ECO:0000313" key="2">
    <source>
        <dbReference type="Proteomes" id="UP000294546"/>
    </source>
</evidence>
<proteinExistence type="predicted"/>
<name>A0A4R1GYJ6_9GAMM</name>
<sequence length="44" mass="5196">MLTTLFILAAVMIASAGWYVLQEQSKPAPIRIRIEDDRPRRRRR</sequence>
<keyword evidence="2" id="KW-1185">Reference proteome</keyword>
<protein>
    <submittedName>
        <fullName evidence="1">Uncharacterized protein</fullName>
    </submittedName>
</protein>
<dbReference type="Proteomes" id="UP000294546">
    <property type="component" value="Unassembled WGS sequence"/>
</dbReference>